<dbReference type="Proteomes" id="UP000138113">
    <property type="component" value="Segment"/>
</dbReference>
<reference evidence="3" key="4">
    <citation type="journal article" date="1993" name="J. Gen. Virol.">
        <title>Nucleotide and predicted amino acid sequences of Marek's disease virus homologues of herpes simplex virus major tegument proteins.</title>
        <authorList>
            <person name="Yanagida N."/>
            <person name="Yoshida S."/>
            <person name="Nazerian K."/>
            <person name="Lee L.F."/>
        </authorList>
    </citation>
    <scope>NUCLEOTIDE SEQUENCE [LARGE SCALE GENOMIC DNA]</scope>
</reference>
<reference evidence="3" key="7">
    <citation type="journal article" date="1995" name="Virus Res.">
        <title>Identification and characterization of a Marek's disease virus gene encoding DNA polymerase.</title>
        <authorList>
            <person name="Sui D."/>
            <person name="Wu P."/>
            <person name="Kung H.J."/>
            <person name="Lee L.F."/>
        </authorList>
    </citation>
    <scope>NUCLEOTIDE SEQUENCE [LARGE SCALE GENOMIC DNA]</scope>
</reference>
<feature type="region of interest" description="Disordered" evidence="1">
    <location>
        <begin position="214"/>
        <end position="239"/>
    </location>
</feature>
<feature type="compositionally biased region" description="Low complexity" evidence="1">
    <location>
        <begin position="229"/>
        <end position="239"/>
    </location>
</feature>
<reference evidence="3" key="6">
    <citation type="journal article" date="1994" name="Virology">
        <title>Identification and characterization of a Marek's disease virus gene homologous to glycoprotein L of herpes simplex virus.</title>
        <authorList>
            <person name="Yoshida S."/>
            <person name="Lee L.F."/>
            <person name="Yanagida N."/>
            <person name="Nazerian K."/>
        </authorList>
    </citation>
    <scope>NUCLEOTIDE SEQUENCE [LARGE SCALE GENOMIC DNA]</scope>
</reference>
<evidence type="ECO:0000256" key="1">
    <source>
        <dbReference type="SAM" id="MobiDB-lite"/>
    </source>
</evidence>
<evidence type="ECO:0000313" key="3">
    <source>
        <dbReference type="Proteomes" id="UP000138113"/>
    </source>
</evidence>
<organism evidence="2 3">
    <name type="scientific">Gallid alphaherpesvirus 2</name>
    <dbReference type="NCBI Taxonomy" id="10390"/>
    <lineage>
        <taxon>Viruses</taxon>
        <taxon>Duplodnaviria</taxon>
        <taxon>Heunggongvirae</taxon>
        <taxon>Peploviricota</taxon>
        <taxon>Herviviricetes</taxon>
        <taxon>Herpesvirales</taxon>
        <taxon>Orthoherpesviridae</taxon>
        <taxon>Alphaherpesvirinae</taxon>
        <taxon>Mardivirus</taxon>
        <taxon>Mardivirus gallidalpha2</taxon>
    </lineage>
</organism>
<reference evidence="3" key="2">
    <citation type="journal article" date="1991" name="J. Virol.">
        <title>Structural analysis and transcriptional mapping of the Marek's disease virus gene encoding pp38, an antigen associated with transformed cells.</title>
        <authorList>
            <person name="Cui Z.Z."/>
            <person name="Lee L.F."/>
            <person name="Liu J.L."/>
            <person name="Kung H.J."/>
        </authorList>
    </citation>
    <scope>NUCLEOTIDE SEQUENCE [LARGE SCALE GENOMIC DNA]</scope>
</reference>
<reference evidence="2 3" key="3">
    <citation type="journal article" date="1992" name="Proc. Natl. Acad. Sci. U.S.A.">
        <title>Marek disease virus encodes a basic-leucine zipper gene resembling the fos/jun oncogenes that is highly expressed in lymphoblastoid tumors.</title>
        <authorList>
            <person name="Jones D."/>
            <person name="Lee L."/>
            <person name="Liu J.L."/>
            <person name="Kung H.J."/>
            <person name="Tillotson J.K."/>
        </authorList>
    </citation>
    <scope>NUCLEOTIDE SEQUENCE [LARGE SCALE GENOMIC DNA]</scope>
    <source>
        <strain evidence="2">GA</strain>
    </source>
</reference>
<feature type="region of interest" description="Disordered" evidence="1">
    <location>
        <begin position="46"/>
        <end position="112"/>
    </location>
</feature>
<reference evidence="3" key="1">
    <citation type="journal article" date="1988" name="J. Virol.">
        <title>Structure and complete nucleotide sequence of the Marek's disease herpesvirus gp57-65 gene.</title>
        <authorList>
            <person name="Coussens P.M."/>
            <person name="Velicer L.F."/>
        </authorList>
    </citation>
    <scope>NUCLEOTIDE SEQUENCE [LARGE SCALE GENOMIC DNA]</scope>
</reference>
<gene>
    <name evidence="2" type="primary">R-LORF1</name>
</gene>
<name>Q9IBJ1_9ALPH</name>
<protein>
    <submittedName>
        <fullName evidence="2">R-LORF1</fullName>
    </submittedName>
</protein>
<reference evidence="2" key="9">
    <citation type="submission" date="2004-06" db="EMBL/GenBank/DDBJ databases">
        <authorList>
            <person name="Lee L.F."/>
            <person name="Wu P."/>
            <person name="Sui D."/>
            <person name="Ren D."/>
            <person name="Kung H.J."/>
            <person name="Witter R.L."/>
        </authorList>
    </citation>
    <scope>NUCLEOTIDE SEQUENCE</scope>
    <source>
        <strain evidence="2">GA</strain>
    </source>
</reference>
<reference evidence="2 3" key="8">
    <citation type="journal article" date="2000" name="Proc. Natl. Acad. Sci. U.S.A.">
        <title>The complete unique long sequence and the overall genomic organization of the GA strain of Marek's disease virus.</title>
        <authorList>
            <person name="Lee L.F."/>
            <person name="Wu P."/>
            <person name="Sui D."/>
            <person name="Ren D."/>
            <person name="Kamil J."/>
            <person name="Kung H.J."/>
            <person name="Witter R.L."/>
        </authorList>
    </citation>
    <scope>NUCLEOTIDE SEQUENCE [LARGE SCALE GENOMIC DNA]</scope>
    <source>
        <strain evidence="2">GA</strain>
    </source>
</reference>
<reference evidence="3" key="5">
    <citation type="journal article" date="1994" name="Virology">
        <title>Identification and characterization of Marek's disease virus genes homologous to ICP27 and glycoprotein K of herpes simplex virus-1.</title>
        <authorList>
            <person name="Ren D."/>
            <person name="Lee L.F."/>
            <person name="Coussens P.M."/>
        </authorList>
    </citation>
    <scope>NUCLEOTIDE SEQUENCE [LARGE SCALE GENOMIC DNA]</scope>
</reference>
<sequence length="239" mass="24655">MTRGHRTALSPSPRATSLCTLMPCTAHTCAHAYCGACRGRGRLLPGQGSAVRTATRPGQDSAPGRRHGRGRTPVAPSGAQRAPPAQGPGSSAHLRGGPVRSTHRAPRAAQRLQRSCARGRACGSDAVRAPHGAGGRGGCPGGAAPVLLCWGRGAALRISRAPPRLTEANSSRRQWRVPADRGLRARTPGRMGARGPLADVFFFLFAVEPLSVLSPASAPPPPPRGAPWGGSPSPLKVSE</sequence>
<dbReference type="EMBL" id="AF147806">
    <property type="protein sequence ID" value="AAF67204.1"/>
    <property type="molecule type" value="Genomic_DNA"/>
</dbReference>
<proteinExistence type="predicted"/>
<evidence type="ECO:0000313" key="2">
    <source>
        <dbReference type="EMBL" id="AAF67204.1"/>
    </source>
</evidence>
<accession>Q9IBJ1</accession>
<dbReference type="EMBL" id="AF147806">
    <property type="protein sequence ID" value="AAF66792.1"/>
    <property type="molecule type" value="Genomic_DNA"/>
</dbReference>